<dbReference type="Proteomes" id="UP001327560">
    <property type="component" value="Chromosome 6"/>
</dbReference>
<sequence>MDMSDLCSRDPGHSQFSETNLLYHNYSSSIAYSDSLAGNAQSQQKYFQPSSISQAATLRSSNAVTSIIEKHAYNQWKDGRNELIFFQSSGASIDGAKDHLNGNDPQLNLQRQLSMLNGQNVPSQQSDVPMIHSQGLSLSLGTQIPAPSLQYQHTNSDISPFLRHQTASGNCGVGTDGNCQNKVMHSNNSQYSTPSQASSIINSKYLKAAQGLLDEVVNLQEALKQKSDRSIPSSADAPMGKDESAGPKGEGMPPNSKESTINSCSELSSSERQDLQNKVTKLLAMLDEVGRRYKQYYHQMQIVVTSFDVIAGSGAAKTYTAVALQTISRHFRCLRDAISGQIQVTRKSLGEPDNSGGKDGGISRLRYIDHKLRQQRSLQQFGMMQQHSWRPQRGLPESSVSVLRAWLFEHFLHPYPSDSEKSMLARQTGLTRGQVSNWFINARVRLWKPMIEDMHKEEIGDTEMDSNSSMENPPKDHHDDTPSSKDEEDLQNTAIETNQLGHSLKSKMISTMQVVLPGAGFQGEASAKDSFMNIKMREIRDDSSFLQDALAHPVMAYQMAEGVSLTLGLQHCETASNNQQAFLGMQMEDIHSASSHIGADTSQYDYVNMGDRQQHQFDSSHMLHDFVA</sequence>
<feature type="DNA-binding region" description="Homeobox" evidence="8">
    <location>
        <begin position="388"/>
        <end position="450"/>
    </location>
</feature>
<dbReference type="Pfam" id="PF07526">
    <property type="entry name" value="POX"/>
    <property type="match status" value="1"/>
</dbReference>
<evidence type="ECO:0000256" key="9">
    <source>
        <dbReference type="SAM" id="MobiDB-lite"/>
    </source>
</evidence>
<protein>
    <submittedName>
        <fullName evidence="11">BEL1-like homeodomain protein 7</fullName>
    </submittedName>
</protein>
<keyword evidence="12" id="KW-1185">Reference proteome</keyword>
<evidence type="ECO:0000256" key="2">
    <source>
        <dbReference type="ARBA" id="ARBA00006454"/>
    </source>
</evidence>
<dbReference type="SMART" id="SM00389">
    <property type="entry name" value="HOX"/>
    <property type="match status" value="1"/>
</dbReference>
<dbReference type="Pfam" id="PF05920">
    <property type="entry name" value="Homeobox_KN"/>
    <property type="match status" value="1"/>
</dbReference>
<proteinExistence type="inferred from homology"/>
<keyword evidence="6" id="KW-0804">Transcription</keyword>
<evidence type="ECO:0000259" key="10">
    <source>
        <dbReference type="PROSITE" id="PS50071"/>
    </source>
</evidence>
<evidence type="ECO:0000313" key="12">
    <source>
        <dbReference type="Proteomes" id="UP001327560"/>
    </source>
</evidence>
<dbReference type="AlphaFoldDB" id="A0AAQ3QHU0"/>
<evidence type="ECO:0000256" key="4">
    <source>
        <dbReference type="ARBA" id="ARBA00023125"/>
    </source>
</evidence>
<evidence type="ECO:0000256" key="3">
    <source>
        <dbReference type="ARBA" id="ARBA00023015"/>
    </source>
</evidence>
<dbReference type="GO" id="GO:0003677">
    <property type="term" value="F:DNA binding"/>
    <property type="evidence" value="ECO:0007669"/>
    <property type="project" value="UniProtKB-UniRule"/>
</dbReference>
<keyword evidence="3" id="KW-0805">Transcription regulation</keyword>
<dbReference type="InterPro" id="IPR050224">
    <property type="entry name" value="TALE_homeobox"/>
</dbReference>
<feature type="region of interest" description="Disordered" evidence="9">
    <location>
        <begin position="461"/>
        <end position="489"/>
    </location>
</feature>
<evidence type="ECO:0000256" key="5">
    <source>
        <dbReference type="ARBA" id="ARBA00023155"/>
    </source>
</evidence>
<dbReference type="SUPFAM" id="SSF46689">
    <property type="entry name" value="Homeodomain-like"/>
    <property type="match status" value="1"/>
</dbReference>
<evidence type="ECO:0000256" key="1">
    <source>
        <dbReference type="ARBA" id="ARBA00004123"/>
    </source>
</evidence>
<dbReference type="EMBL" id="CP136895">
    <property type="protein sequence ID" value="WOL11729.1"/>
    <property type="molecule type" value="Genomic_DNA"/>
</dbReference>
<feature type="compositionally biased region" description="Basic and acidic residues" evidence="9">
    <location>
        <begin position="473"/>
        <end position="485"/>
    </location>
</feature>
<evidence type="ECO:0000313" key="11">
    <source>
        <dbReference type="EMBL" id="WOL11729.1"/>
    </source>
</evidence>
<evidence type="ECO:0000256" key="6">
    <source>
        <dbReference type="ARBA" id="ARBA00023163"/>
    </source>
</evidence>
<feature type="domain" description="Homeobox" evidence="10">
    <location>
        <begin position="386"/>
        <end position="449"/>
    </location>
</feature>
<keyword evidence="4 8" id="KW-0238">DNA-binding</keyword>
<comment type="subcellular location">
    <subcellularLocation>
        <location evidence="1 8">Nucleus</location>
    </subcellularLocation>
</comment>
<dbReference type="InterPro" id="IPR008422">
    <property type="entry name" value="KN_HD"/>
</dbReference>
<feature type="region of interest" description="Disordered" evidence="9">
    <location>
        <begin position="224"/>
        <end position="272"/>
    </location>
</feature>
<gene>
    <name evidence="11" type="ORF">Cni_G20493</name>
</gene>
<organism evidence="11 12">
    <name type="scientific">Canna indica</name>
    <name type="common">Indian-shot</name>
    <dbReference type="NCBI Taxonomy" id="4628"/>
    <lineage>
        <taxon>Eukaryota</taxon>
        <taxon>Viridiplantae</taxon>
        <taxon>Streptophyta</taxon>
        <taxon>Embryophyta</taxon>
        <taxon>Tracheophyta</taxon>
        <taxon>Spermatophyta</taxon>
        <taxon>Magnoliopsida</taxon>
        <taxon>Liliopsida</taxon>
        <taxon>Zingiberales</taxon>
        <taxon>Cannaceae</taxon>
        <taxon>Canna</taxon>
    </lineage>
</organism>
<dbReference type="GO" id="GO:0005634">
    <property type="term" value="C:nucleus"/>
    <property type="evidence" value="ECO:0007669"/>
    <property type="project" value="UniProtKB-SubCell"/>
</dbReference>
<keyword evidence="5 8" id="KW-0371">Homeobox</keyword>
<feature type="compositionally biased region" description="Polar residues" evidence="9">
    <location>
        <begin position="256"/>
        <end position="268"/>
    </location>
</feature>
<accession>A0AAQ3QHU0</accession>
<evidence type="ECO:0000256" key="8">
    <source>
        <dbReference type="PROSITE-ProRule" id="PRU00108"/>
    </source>
</evidence>
<dbReference type="InterPro" id="IPR009057">
    <property type="entry name" value="Homeodomain-like_sf"/>
</dbReference>
<dbReference type="CDD" id="cd00086">
    <property type="entry name" value="homeodomain"/>
    <property type="match status" value="1"/>
</dbReference>
<keyword evidence="7 8" id="KW-0539">Nucleus</keyword>
<dbReference type="PROSITE" id="PS50071">
    <property type="entry name" value="HOMEOBOX_2"/>
    <property type="match status" value="1"/>
</dbReference>
<dbReference type="InterPro" id="IPR006563">
    <property type="entry name" value="POX_dom"/>
</dbReference>
<name>A0AAQ3QHU0_9LILI</name>
<dbReference type="PANTHER" id="PTHR11850">
    <property type="entry name" value="HOMEOBOX PROTEIN TRANSCRIPTION FACTORS"/>
    <property type="match status" value="1"/>
</dbReference>
<evidence type="ECO:0000256" key="7">
    <source>
        <dbReference type="ARBA" id="ARBA00023242"/>
    </source>
</evidence>
<dbReference type="GO" id="GO:0006355">
    <property type="term" value="P:regulation of DNA-templated transcription"/>
    <property type="evidence" value="ECO:0007669"/>
    <property type="project" value="InterPro"/>
</dbReference>
<dbReference type="InterPro" id="IPR001356">
    <property type="entry name" value="HD"/>
</dbReference>
<dbReference type="SMART" id="SM00574">
    <property type="entry name" value="POX"/>
    <property type="match status" value="1"/>
</dbReference>
<reference evidence="11 12" key="1">
    <citation type="submission" date="2023-10" db="EMBL/GenBank/DDBJ databases">
        <title>Chromosome-scale genome assembly provides insights into flower coloration mechanisms of Canna indica.</title>
        <authorList>
            <person name="Li C."/>
        </authorList>
    </citation>
    <scope>NUCLEOTIDE SEQUENCE [LARGE SCALE GENOMIC DNA]</scope>
    <source>
        <tissue evidence="11">Flower</tissue>
    </source>
</reference>
<comment type="similarity">
    <text evidence="2">Belongs to the TALE/BELL homeobox family.</text>
</comment>
<dbReference type="Gene3D" id="1.10.10.60">
    <property type="entry name" value="Homeodomain-like"/>
    <property type="match status" value="1"/>
</dbReference>